<protein>
    <submittedName>
        <fullName evidence="2">Uncharacterized protein</fullName>
    </submittedName>
</protein>
<dbReference type="EMBL" id="WNJL01000035">
    <property type="protein sequence ID" value="NDU43051.1"/>
    <property type="molecule type" value="Genomic_DNA"/>
</dbReference>
<evidence type="ECO:0000313" key="2">
    <source>
        <dbReference type="EMBL" id="NDU43051.1"/>
    </source>
</evidence>
<organism evidence="2">
    <name type="scientific">Acidithiobacillus ferrianus</name>
    <dbReference type="NCBI Taxonomy" id="2678518"/>
    <lineage>
        <taxon>Bacteria</taxon>
        <taxon>Pseudomonadati</taxon>
        <taxon>Pseudomonadota</taxon>
        <taxon>Acidithiobacillia</taxon>
        <taxon>Acidithiobacillales</taxon>
        <taxon>Acidithiobacillaceae</taxon>
        <taxon>Acidithiobacillus</taxon>
    </lineage>
</organism>
<dbReference type="RefSeq" id="WP_163098260.1">
    <property type="nucleotide sequence ID" value="NZ_CP127523.1"/>
</dbReference>
<dbReference type="AlphaFoldDB" id="A0A845UAX3"/>
<keyword evidence="1" id="KW-1133">Transmembrane helix</keyword>
<accession>A0A845UAX3</accession>
<sequence>MARKANIVGPIKPWAITWVLTILAARSEILALPDMPSNGVPLWVPLGLETLRFMAIGLVAHVVVHIIFGAWGLFTGSREI</sequence>
<keyword evidence="1" id="KW-0472">Membrane</keyword>
<keyword evidence="1" id="KW-0812">Transmembrane</keyword>
<proteinExistence type="predicted"/>
<name>A0A845UAX3_9PROT</name>
<reference evidence="2" key="1">
    <citation type="submission" date="2019-11" db="EMBL/GenBank/DDBJ databases">
        <title>Acidithiobacillus ferrianus sp. nov.: a facultatively anaerobic and extremely acidophilic chemolithoautotroph.</title>
        <authorList>
            <person name="Norris P.R."/>
            <person name="Falagan C."/>
            <person name="Moya-Beltran A."/>
            <person name="Castro M."/>
            <person name="Quatrini R."/>
            <person name="Johnson D.B."/>
        </authorList>
    </citation>
    <scope>NUCLEOTIDE SEQUENCE [LARGE SCALE GENOMIC DNA]</scope>
    <source>
        <strain evidence="2">MG</strain>
    </source>
</reference>
<gene>
    <name evidence="2" type="ORF">GL267_10505</name>
</gene>
<feature type="transmembrane region" description="Helical" evidence="1">
    <location>
        <begin position="51"/>
        <end position="74"/>
    </location>
</feature>
<evidence type="ECO:0000256" key="1">
    <source>
        <dbReference type="SAM" id="Phobius"/>
    </source>
</evidence>
<comment type="caution">
    <text evidence="2">The sequence shown here is derived from an EMBL/GenBank/DDBJ whole genome shotgun (WGS) entry which is preliminary data.</text>
</comment>